<keyword evidence="2" id="KW-1185">Reference proteome</keyword>
<dbReference type="EMBL" id="JAUHHV010000001">
    <property type="protein sequence ID" value="KAK1439404.1"/>
    <property type="molecule type" value="Genomic_DNA"/>
</dbReference>
<accession>A0AAD8LEM2</accession>
<dbReference type="Proteomes" id="UP001229421">
    <property type="component" value="Unassembled WGS sequence"/>
</dbReference>
<evidence type="ECO:0000313" key="1">
    <source>
        <dbReference type="EMBL" id="KAK1439404.1"/>
    </source>
</evidence>
<gene>
    <name evidence="1" type="ORF">QVD17_05222</name>
</gene>
<sequence>MYVHDKMKKTSYASLGKYRKNRLWVSCKGTFLRVTDIDFSSFKLLITAVNVLPRSYFCMPHLFVFQFRFSEQFS</sequence>
<name>A0AAD8LEM2_TARER</name>
<reference evidence="1" key="1">
    <citation type="journal article" date="2023" name="bioRxiv">
        <title>Improved chromosome-level genome assembly for marigold (Tagetes erecta).</title>
        <authorList>
            <person name="Jiang F."/>
            <person name="Yuan L."/>
            <person name="Wang S."/>
            <person name="Wang H."/>
            <person name="Xu D."/>
            <person name="Wang A."/>
            <person name="Fan W."/>
        </authorList>
    </citation>
    <scope>NUCLEOTIDE SEQUENCE</scope>
    <source>
        <strain evidence="1">WSJ</strain>
        <tissue evidence="1">Leaf</tissue>
    </source>
</reference>
<protein>
    <submittedName>
        <fullName evidence="1">Uncharacterized protein</fullName>
    </submittedName>
</protein>
<evidence type="ECO:0000313" key="2">
    <source>
        <dbReference type="Proteomes" id="UP001229421"/>
    </source>
</evidence>
<proteinExistence type="predicted"/>
<dbReference type="AlphaFoldDB" id="A0AAD8LEM2"/>
<organism evidence="1 2">
    <name type="scientific">Tagetes erecta</name>
    <name type="common">African marigold</name>
    <dbReference type="NCBI Taxonomy" id="13708"/>
    <lineage>
        <taxon>Eukaryota</taxon>
        <taxon>Viridiplantae</taxon>
        <taxon>Streptophyta</taxon>
        <taxon>Embryophyta</taxon>
        <taxon>Tracheophyta</taxon>
        <taxon>Spermatophyta</taxon>
        <taxon>Magnoliopsida</taxon>
        <taxon>eudicotyledons</taxon>
        <taxon>Gunneridae</taxon>
        <taxon>Pentapetalae</taxon>
        <taxon>asterids</taxon>
        <taxon>campanulids</taxon>
        <taxon>Asterales</taxon>
        <taxon>Asteraceae</taxon>
        <taxon>Asteroideae</taxon>
        <taxon>Heliantheae alliance</taxon>
        <taxon>Tageteae</taxon>
        <taxon>Tagetes</taxon>
    </lineage>
</organism>
<comment type="caution">
    <text evidence="1">The sequence shown here is derived from an EMBL/GenBank/DDBJ whole genome shotgun (WGS) entry which is preliminary data.</text>
</comment>